<comment type="caution">
    <text evidence="1">The sequence shown here is derived from an EMBL/GenBank/DDBJ whole genome shotgun (WGS) entry which is preliminary data.</text>
</comment>
<name>A0A4Z1DJR5_STRGP</name>
<dbReference type="EMBL" id="SRRU01000004">
    <property type="protein sequence ID" value="TGN83921.1"/>
    <property type="molecule type" value="Genomic_DNA"/>
</dbReference>
<accession>A0A4Z1DJR5</accession>
<sequence length="118" mass="12919">MAISFGAGSTWGAVSQREFRRMTRDPRHVLHYRVHFAAIGWADRQGHASFQAGQLAATLASEDAKPLSKQSVNGAVQRAKKLDLVASPSKAACLVLPRHMFQKEKGASVACRAHPNRR</sequence>
<protein>
    <submittedName>
        <fullName evidence="1">Uncharacterized protein</fullName>
    </submittedName>
</protein>
<evidence type="ECO:0000313" key="2">
    <source>
        <dbReference type="Proteomes" id="UP000298513"/>
    </source>
</evidence>
<keyword evidence="2" id="KW-1185">Reference proteome</keyword>
<evidence type="ECO:0000313" key="1">
    <source>
        <dbReference type="EMBL" id="TGN83921.1"/>
    </source>
</evidence>
<reference evidence="1 2" key="1">
    <citation type="submission" date="2019-04" db="EMBL/GenBank/DDBJ databases">
        <title>Streptomyces sp. nov. Bv016 isolated from bark of Buahinia variegata.</title>
        <authorList>
            <person name="Kanchanasin P."/>
            <person name="Tanasupawat S."/>
            <person name="Yuki M."/>
            <person name="Kudo T."/>
        </authorList>
    </citation>
    <scope>NUCLEOTIDE SEQUENCE [LARGE SCALE GENOMIC DNA]</scope>
    <source>
        <strain evidence="1 2">JCM 4765</strain>
    </source>
</reference>
<proteinExistence type="predicted"/>
<gene>
    <name evidence="1" type="ORF">E5082_13890</name>
</gene>
<dbReference type="AlphaFoldDB" id="A0A4Z1DJR5"/>
<organism evidence="1 2">
    <name type="scientific">Streptomyces griseoluteus</name>
    <dbReference type="NCBI Taxonomy" id="29306"/>
    <lineage>
        <taxon>Bacteria</taxon>
        <taxon>Bacillati</taxon>
        <taxon>Actinomycetota</taxon>
        <taxon>Actinomycetes</taxon>
        <taxon>Kitasatosporales</taxon>
        <taxon>Streptomycetaceae</taxon>
        <taxon>Streptomyces</taxon>
    </lineage>
</organism>
<dbReference type="Proteomes" id="UP000298513">
    <property type="component" value="Unassembled WGS sequence"/>
</dbReference>